<keyword evidence="2" id="KW-1185">Reference proteome</keyword>
<dbReference type="Proteomes" id="UP001243375">
    <property type="component" value="Unassembled WGS sequence"/>
</dbReference>
<reference evidence="1" key="1">
    <citation type="submission" date="2023-04" db="EMBL/GenBank/DDBJ databases">
        <title>Draft Genome sequencing of Naganishia species isolated from polar environments using Oxford Nanopore Technology.</title>
        <authorList>
            <person name="Leo P."/>
            <person name="Venkateswaran K."/>
        </authorList>
    </citation>
    <scope>NUCLEOTIDE SEQUENCE</scope>
    <source>
        <strain evidence="1">MNA-CCFEE 5425</strain>
    </source>
</reference>
<proteinExistence type="predicted"/>
<name>A0ACC2XGI1_9TREE</name>
<gene>
    <name evidence="1" type="ORF">QFC22_001968</name>
</gene>
<evidence type="ECO:0000313" key="1">
    <source>
        <dbReference type="EMBL" id="KAJ9122539.1"/>
    </source>
</evidence>
<organism evidence="1 2">
    <name type="scientific">Naganishia vaughanmartiniae</name>
    <dbReference type="NCBI Taxonomy" id="1424756"/>
    <lineage>
        <taxon>Eukaryota</taxon>
        <taxon>Fungi</taxon>
        <taxon>Dikarya</taxon>
        <taxon>Basidiomycota</taxon>
        <taxon>Agaricomycotina</taxon>
        <taxon>Tremellomycetes</taxon>
        <taxon>Filobasidiales</taxon>
        <taxon>Filobasidiaceae</taxon>
        <taxon>Naganishia</taxon>
    </lineage>
</organism>
<dbReference type="EMBL" id="JASBWU010000004">
    <property type="protein sequence ID" value="KAJ9122539.1"/>
    <property type="molecule type" value="Genomic_DNA"/>
</dbReference>
<evidence type="ECO:0000313" key="2">
    <source>
        <dbReference type="Proteomes" id="UP001243375"/>
    </source>
</evidence>
<sequence length="179" mass="18340">MSGTIQLFSRSIFGFAVLVIACSSLLASASPLAATQAKGQPYQCDASDPAGTTFYMGDGTPAQCAPGTVCRYAPGQTWSPCVWPDAEGAIAGTRIPAAPLQPTVEIPAAPSVTPSSVITSISEAEPTPSEVVEVPTEAPAENVPDASASPTQAPGAETPVETGEPEEECEEEEEEEEAE</sequence>
<comment type="caution">
    <text evidence="1">The sequence shown here is derived from an EMBL/GenBank/DDBJ whole genome shotgun (WGS) entry which is preliminary data.</text>
</comment>
<accession>A0ACC2XGI1</accession>
<protein>
    <submittedName>
        <fullName evidence="1">Uncharacterized protein</fullName>
    </submittedName>
</protein>